<comment type="caution">
    <text evidence="2">The sequence shown here is derived from an EMBL/GenBank/DDBJ whole genome shotgun (WGS) entry which is preliminary data.</text>
</comment>
<dbReference type="PROSITE" id="PS51257">
    <property type="entry name" value="PROKAR_LIPOPROTEIN"/>
    <property type="match status" value="1"/>
</dbReference>
<feature type="signal peptide" evidence="1">
    <location>
        <begin position="1"/>
        <end position="18"/>
    </location>
</feature>
<feature type="chain" id="PRO_5030802761" description="Lipoprotein" evidence="1">
    <location>
        <begin position="19"/>
        <end position="178"/>
    </location>
</feature>
<dbReference type="AlphaFoldDB" id="A0A7X0MX81"/>
<dbReference type="Proteomes" id="UP000528457">
    <property type="component" value="Unassembled WGS sequence"/>
</dbReference>
<protein>
    <recommendedName>
        <fullName evidence="4">Lipoprotein</fullName>
    </recommendedName>
</protein>
<accession>A0A7X0MX81</accession>
<evidence type="ECO:0000313" key="3">
    <source>
        <dbReference type="Proteomes" id="UP000528457"/>
    </source>
</evidence>
<evidence type="ECO:0000256" key="1">
    <source>
        <dbReference type="SAM" id="SignalP"/>
    </source>
</evidence>
<evidence type="ECO:0008006" key="4">
    <source>
        <dbReference type="Google" id="ProtNLM"/>
    </source>
</evidence>
<proteinExistence type="predicted"/>
<sequence>MIARFARLILALSVSLQACSSQGRDYIEYHTDSCLVRVEYKGEAQYGVLKLISSWKNGDIGWCETTKEDFQISLDSAMKKLVVPHTENKLTSVQIGQLSNYSWVRNRLKNTDSTVSGNGKYHISEYLKVHRVLDPISSVLEKYGWIGQAAQCEKAEYNNSGIPIDGFCWLKVERLGTY</sequence>
<reference evidence="2 3" key="1">
    <citation type="submission" date="2020-08" db="EMBL/GenBank/DDBJ databases">
        <title>Genomic Encyclopedia of Type Strains, Phase IV (KMG-IV): sequencing the most valuable type-strain genomes for metagenomic binning, comparative biology and taxonomic classification.</title>
        <authorList>
            <person name="Goeker M."/>
        </authorList>
    </citation>
    <scope>NUCLEOTIDE SEQUENCE [LARGE SCALE GENOMIC DNA]</scope>
    <source>
        <strain evidence="2 3">DSM 22368</strain>
    </source>
</reference>
<gene>
    <name evidence="2" type="ORF">HNR48_003743</name>
</gene>
<keyword evidence="1" id="KW-0732">Signal</keyword>
<organism evidence="2 3">
    <name type="scientific">Pseudoteredinibacter isoporae</name>
    <dbReference type="NCBI Taxonomy" id="570281"/>
    <lineage>
        <taxon>Bacteria</taxon>
        <taxon>Pseudomonadati</taxon>
        <taxon>Pseudomonadota</taxon>
        <taxon>Gammaproteobacteria</taxon>
        <taxon>Cellvibrionales</taxon>
        <taxon>Cellvibrionaceae</taxon>
        <taxon>Pseudoteredinibacter</taxon>
    </lineage>
</organism>
<dbReference type="InParanoid" id="A0A7X0MX81"/>
<evidence type="ECO:0000313" key="2">
    <source>
        <dbReference type="EMBL" id="MBB6523441.1"/>
    </source>
</evidence>
<name>A0A7X0MX81_9GAMM</name>
<dbReference type="RefSeq" id="WP_166847839.1">
    <property type="nucleotide sequence ID" value="NZ_JAAONY010000003.1"/>
</dbReference>
<keyword evidence="3" id="KW-1185">Reference proteome</keyword>
<dbReference type="EMBL" id="JACHHT010000003">
    <property type="protein sequence ID" value="MBB6523441.1"/>
    <property type="molecule type" value="Genomic_DNA"/>
</dbReference>